<gene>
    <name evidence="7" type="ORF">WDC_0161</name>
</gene>
<dbReference type="InterPro" id="IPR003439">
    <property type="entry name" value="ABC_transporter-like_ATP-bd"/>
</dbReference>
<evidence type="ECO:0000256" key="1">
    <source>
        <dbReference type="ARBA" id="ARBA00005417"/>
    </source>
</evidence>
<dbReference type="PANTHER" id="PTHR42798:SF7">
    <property type="entry name" value="ALPHA-D-RIBOSE 1-METHYLPHOSPHONATE 5-TRIPHOSPHATE SYNTHASE SUBUNIT PHNL"/>
    <property type="match status" value="1"/>
</dbReference>
<evidence type="ECO:0000256" key="3">
    <source>
        <dbReference type="ARBA" id="ARBA00022741"/>
    </source>
</evidence>
<keyword evidence="2" id="KW-0813">Transport</keyword>
<dbReference type="PANTHER" id="PTHR42798">
    <property type="entry name" value="LIPOPROTEIN-RELEASING SYSTEM ATP-BINDING PROTEIN LOLD"/>
    <property type="match status" value="1"/>
</dbReference>
<dbReference type="CDD" id="cd03255">
    <property type="entry name" value="ABC_MJ0796_LolCDE_FtsE"/>
    <property type="match status" value="1"/>
</dbReference>
<dbReference type="Pfam" id="PF00005">
    <property type="entry name" value="ABC_tran"/>
    <property type="match status" value="1"/>
</dbReference>
<keyword evidence="3" id="KW-0547">Nucleotide-binding</keyword>
<dbReference type="GO" id="GO:0005524">
    <property type="term" value="F:ATP binding"/>
    <property type="evidence" value="ECO:0007669"/>
    <property type="project" value="UniProtKB-KW"/>
</dbReference>
<evidence type="ECO:0000313" key="7">
    <source>
        <dbReference type="EMBL" id="KIS04230.1"/>
    </source>
</evidence>
<dbReference type="AlphaFoldDB" id="A0A0D1A8S8"/>
<dbReference type="EMBL" id="AWTT01000002">
    <property type="protein sequence ID" value="KIS04230.1"/>
    <property type="molecule type" value="Genomic_DNA"/>
</dbReference>
<dbReference type="SUPFAM" id="SSF52540">
    <property type="entry name" value="P-loop containing nucleoside triphosphate hydrolases"/>
    <property type="match status" value="1"/>
</dbReference>
<accession>A0A0D1A8S8</accession>
<dbReference type="GO" id="GO:0006865">
    <property type="term" value="P:amino acid transport"/>
    <property type="evidence" value="ECO:0007669"/>
    <property type="project" value="UniProtKB-KW"/>
</dbReference>
<sequence>MAEQMDNQAVVTVTNLLKTYGSKNSAKYEALKGVNFEVQSGEFVGIMGASGSGKTTLLNLIATLDRPTSGEIKINQRSISNLKQNELSDFRAQELGFIFQDFSLLENLTAAENISLPLTLTNTKKAEIDNAVIQVAKRLSIENFLDQYPAQLSGGQKQRVAAARALVHQPKLLLADEPTGALDSNSARDLLELLTEINRDSDVSILLVTHDPFSASYCDRILMIKDGVIGSSLVREKQSRVEFYREILTDLGTYR</sequence>
<dbReference type="Gene3D" id="3.40.50.300">
    <property type="entry name" value="P-loop containing nucleotide triphosphate hydrolases"/>
    <property type="match status" value="1"/>
</dbReference>
<name>A0A0D1A8S8_9LACO</name>
<dbReference type="STRING" id="1335616.WDC_0161"/>
<evidence type="ECO:0000256" key="4">
    <source>
        <dbReference type="ARBA" id="ARBA00022840"/>
    </source>
</evidence>
<dbReference type="SMART" id="SM00382">
    <property type="entry name" value="AAA"/>
    <property type="match status" value="1"/>
</dbReference>
<dbReference type="InterPro" id="IPR017911">
    <property type="entry name" value="MacB-like_ATP-bd"/>
</dbReference>
<proteinExistence type="inferred from homology"/>
<evidence type="ECO:0000259" key="6">
    <source>
        <dbReference type="PROSITE" id="PS50893"/>
    </source>
</evidence>
<comment type="similarity">
    <text evidence="1">Belongs to the ABC transporter superfamily.</text>
</comment>
<keyword evidence="8" id="KW-1185">Reference proteome</keyword>
<dbReference type="PATRIC" id="fig|1335616.4.peg.161"/>
<dbReference type="Proteomes" id="UP000032279">
    <property type="component" value="Unassembled WGS sequence"/>
</dbReference>
<keyword evidence="5" id="KW-0029">Amino-acid transport</keyword>
<dbReference type="GO" id="GO:0016887">
    <property type="term" value="F:ATP hydrolysis activity"/>
    <property type="evidence" value="ECO:0007669"/>
    <property type="project" value="InterPro"/>
</dbReference>
<organism evidence="7 8">
    <name type="scientific">Paucilactobacillus wasatchensis</name>
    <dbReference type="NCBI Taxonomy" id="1335616"/>
    <lineage>
        <taxon>Bacteria</taxon>
        <taxon>Bacillati</taxon>
        <taxon>Bacillota</taxon>
        <taxon>Bacilli</taxon>
        <taxon>Lactobacillales</taxon>
        <taxon>Lactobacillaceae</taxon>
        <taxon>Paucilactobacillus</taxon>
    </lineage>
</organism>
<comment type="caution">
    <text evidence="7">The sequence shown here is derived from an EMBL/GenBank/DDBJ whole genome shotgun (WGS) entry which is preliminary data.</text>
</comment>
<evidence type="ECO:0000313" key="8">
    <source>
        <dbReference type="Proteomes" id="UP000032279"/>
    </source>
</evidence>
<dbReference type="FunFam" id="3.40.50.300:FF:000032">
    <property type="entry name" value="Export ABC transporter ATP-binding protein"/>
    <property type="match status" value="1"/>
</dbReference>
<dbReference type="InterPro" id="IPR003593">
    <property type="entry name" value="AAA+_ATPase"/>
</dbReference>
<dbReference type="PROSITE" id="PS50893">
    <property type="entry name" value="ABC_TRANSPORTER_2"/>
    <property type="match status" value="1"/>
</dbReference>
<feature type="domain" description="ABC transporter" evidence="6">
    <location>
        <begin position="11"/>
        <end position="251"/>
    </location>
</feature>
<evidence type="ECO:0000256" key="2">
    <source>
        <dbReference type="ARBA" id="ARBA00022448"/>
    </source>
</evidence>
<dbReference type="GO" id="GO:0098796">
    <property type="term" value="C:membrane protein complex"/>
    <property type="evidence" value="ECO:0007669"/>
    <property type="project" value="UniProtKB-ARBA"/>
</dbReference>
<reference evidence="7 8" key="1">
    <citation type="submission" date="2013-08" db="EMBL/GenBank/DDBJ databases">
        <title>Lactobacillus wasatchii sp. WDC04, a late gas producing bacteria isolated from aged chedder cheese.</title>
        <authorList>
            <person name="Oberg C.J."/>
            <person name="Culumber M."/>
            <person name="McMahon D.J."/>
            <person name="Broadbent J.R."/>
            <person name="Oberg T.S."/>
            <person name="Ortaki F."/>
        </authorList>
    </citation>
    <scope>NUCLEOTIDE SEQUENCE [LARGE SCALE GENOMIC DNA]</scope>
    <source>
        <strain evidence="7 8">WDC04</strain>
    </source>
</reference>
<dbReference type="InterPro" id="IPR027417">
    <property type="entry name" value="P-loop_NTPase"/>
</dbReference>
<evidence type="ECO:0000256" key="5">
    <source>
        <dbReference type="ARBA" id="ARBA00022970"/>
    </source>
</evidence>
<protein>
    <submittedName>
        <fullName evidence="7">ABC transporter, ATP-binding protein</fullName>
    </submittedName>
</protein>
<keyword evidence="4 7" id="KW-0067">ATP-binding</keyword>
<dbReference type="GO" id="GO:0022857">
    <property type="term" value="F:transmembrane transporter activity"/>
    <property type="evidence" value="ECO:0007669"/>
    <property type="project" value="UniProtKB-ARBA"/>
</dbReference>